<feature type="domain" description="Response regulatory" evidence="17">
    <location>
        <begin position="927"/>
        <end position="1041"/>
    </location>
</feature>
<evidence type="ECO:0000256" key="11">
    <source>
        <dbReference type="ARBA" id="ARBA00023136"/>
    </source>
</evidence>
<dbReference type="Gene3D" id="3.30.565.10">
    <property type="entry name" value="Histidine kinase-like ATPase, C-terminal domain"/>
    <property type="match status" value="1"/>
</dbReference>
<evidence type="ECO:0000256" key="4">
    <source>
        <dbReference type="ARBA" id="ARBA00022475"/>
    </source>
</evidence>
<dbReference type="CDD" id="cd00082">
    <property type="entry name" value="HisKA"/>
    <property type="match status" value="1"/>
</dbReference>
<dbReference type="SMART" id="SM00448">
    <property type="entry name" value="REC"/>
    <property type="match status" value="1"/>
</dbReference>
<dbReference type="SMART" id="SM00388">
    <property type="entry name" value="HisKA"/>
    <property type="match status" value="1"/>
</dbReference>
<comment type="caution">
    <text evidence="19">The sequence shown here is derived from an EMBL/GenBank/DDBJ whole genome shotgun (WGS) entry which is preliminary data.</text>
</comment>
<dbReference type="Gene3D" id="1.10.287.130">
    <property type="match status" value="1"/>
</dbReference>
<dbReference type="Pfam" id="PF00512">
    <property type="entry name" value="HisKA"/>
    <property type="match status" value="1"/>
</dbReference>
<evidence type="ECO:0000256" key="13">
    <source>
        <dbReference type="PROSITE-ProRule" id="PRU00169"/>
    </source>
</evidence>
<evidence type="ECO:0000256" key="8">
    <source>
        <dbReference type="ARBA" id="ARBA00022840"/>
    </source>
</evidence>
<evidence type="ECO:0000259" key="16">
    <source>
        <dbReference type="PROSITE" id="PS50109"/>
    </source>
</evidence>
<dbReference type="EC" id="2.7.13.3" evidence="3"/>
<dbReference type="InterPro" id="IPR003594">
    <property type="entry name" value="HATPase_dom"/>
</dbReference>
<keyword evidence="6 15" id="KW-0812">Transmembrane</keyword>
<keyword evidence="10" id="KW-0902">Two-component regulatory system</keyword>
<keyword evidence="8" id="KW-0067">ATP-binding</keyword>
<dbReference type="Gene3D" id="1.20.120.160">
    <property type="entry name" value="HPT domain"/>
    <property type="match status" value="1"/>
</dbReference>
<keyword evidence="7" id="KW-0547">Nucleotide-binding</keyword>
<dbReference type="PANTHER" id="PTHR45339">
    <property type="entry name" value="HYBRID SIGNAL TRANSDUCTION HISTIDINE KINASE J"/>
    <property type="match status" value="1"/>
</dbReference>
<evidence type="ECO:0000256" key="6">
    <source>
        <dbReference type="ARBA" id="ARBA00022692"/>
    </source>
</evidence>
<evidence type="ECO:0000313" key="19">
    <source>
        <dbReference type="EMBL" id="MBM7125167.1"/>
    </source>
</evidence>
<dbReference type="CDD" id="cd17546">
    <property type="entry name" value="REC_hyHK_CKI1_RcsC-like"/>
    <property type="match status" value="1"/>
</dbReference>
<dbReference type="InterPro" id="IPR004358">
    <property type="entry name" value="Sig_transdc_His_kin-like_C"/>
</dbReference>
<evidence type="ECO:0000256" key="5">
    <source>
        <dbReference type="ARBA" id="ARBA00022553"/>
    </source>
</evidence>
<keyword evidence="4" id="KW-1003">Cell membrane</keyword>
<evidence type="ECO:0000256" key="9">
    <source>
        <dbReference type="ARBA" id="ARBA00022989"/>
    </source>
</evidence>
<dbReference type="InterPro" id="IPR011006">
    <property type="entry name" value="CheY-like_superfamily"/>
</dbReference>
<keyword evidence="20" id="KW-1185">Reference proteome</keyword>
<dbReference type="InterPro" id="IPR036890">
    <property type="entry name" value="HATPase_C_sf"/>
</dbReference>
<accession>A0ABS2K1P5</accession>
<dbReference type="PROSITE" id="PS50894">
    <property type="entry name" value="HPT"/>
    <property type="match status" value="1"/>
</dbReference>
<evidence type="ECO:0000256" key="15">
    <source>
        <dbReference type="SAM" id="Phobius"/>
    </source>
</evidence>
<keyword evidence="9 15" id="KW-1133">Transmembrane helix</keyword>
<dbReference type="Pfam" id="PF00072">
    <property type="entry name" value="Response_reg"/>
    <property type="match status" value="1"/>
</dbReference>
<evidence type="ECO:0000313" key="20">
    <source>
        <dbReference type="Proteomes" id="UP001430149"/>
    </source>
</evidence>
<name>A0ABS2K1P5_9GAMM</name>
<protein>
    <recommendedName>
        <fullName evidence="3">histidine kinase</fullName>
        <ecNumber evidence="3">2.7.13.3</ecNumber>
    </recommendedName>
</protein>
<evidence type="ECO:0000256" key="2">
    <source>
        <dbReference type="ARBA" id="ARBA00004651"/>
    </source>
</evidence>
<dbReference type="InterPro" id="IPR005467">
    <property type="entry name" value="His_kinase_dom"/>
</dbReference>
<dbReference type="CDD" id="cd16922">
    <property type="entry name" value="HATPase_EvgS-ArcB-TorS-like"/>
    <property type="match status" value="1"/>
</dbReference>
<dbReference type="InterPro" id="IPR008207">
    <property type="entry name" value="Sig_transdc_His_kin_Hpt_dom"/>
</dbReference>
<dbReference type="SUPFAM" id="SSF52172">
    <property type="entry name" value="CheY-like"/>
    <property type="match status" value="1"/>
</dbReference>
<dbReference type="PANTHER" id="PTHR45339:SF1">
    <property type="entry name" value="HYBRID SIGNAL TRANSDUCTION HISTIDINE KINASE J"/>
    <property type="match status" value="1"/>
</dbReference>
<dbReference type="Gene3D" id="3.40.50.2300">
    <property type="match status" value="1"/>
</dbReference>
<feature type="modified residue" description="Phosphohistidine" evidence="12">
    <location>
        <position position="1096"/>
    </location>
</feature>
<dbReference type="InterPro" id="IPR036641">
    <property type="entry name" value="HPT_dom_sf"/>
</dbReference>
<dbReference type="PROSITE" id="PS50109">
    <property type="entry name" value="HIS_KIN"/>
    <property type="match status" value="1"/>
</dbReference>
<evidence type="ECO:0000256" key="10">
    <source>
        <dbReference type="ARBA" id="ARBA00023012"/>
    </source>
</evidence>
<comment type="catalytic activity">
    <reaction evidence="1">
        <text>ATP + protein L-histidine = ADP + protein N-phospho-L-histidine.</text>
        <dbReference type="EC" id="2.7.13.3"/>
    </reaction>
</comment>
<dbReference type="Pfam" id="PF02518">
    <property type="entry name" value="HATPase_c"/>
    <property type="match status" value="1"/>
</dbReference>
<evidence type="ECO:0000259" key="17">
    <source>
        <dbReference type="PROSITE" id="PS50110"/>
    </source>
</evidence>
<dbReference type="InterPro" id="IPR003661">
    <property type="entry name" value="HisK_dim/P_dom"/>
</dbReference>
<keyword evidence="14" id="KW-0175">Coiled coil</keyword>
<organism evidence="19 20">
    <name type="scientific">Dyella flava</name>
    <dbReference type="NCBI Taxonomy" id="1920170"/>
    <lineage>
        <taxon>Bacteria</taxon>
        <taxon>Pseudomonadati</taxon>
        <taxon>Pseudomonadota</taxon>
        <taxon>Gammaproteobacteria</taxon>
        <taxon>Lysobacterales</taxon>
        <taxon>Rhodanobacteraceae</taxon>
        <taxon>Dyella</taxon>
    </lineage>
</organism>
<dbReference type="Proteomes" id="UP001430149">
    <property type="component" value="Unassembled WGS sequence"/>
</dbReference>
<proteinExistence type="predicted"/>
<dbReference type="SMART" id="SM00387">
    <property type="entry name" value="HATPase_c"/>
    <property type="match status" value="1"/>
</dbReference>
<dbReference type="InterPro" id="IPR036097">
    <property type="entry name" value="HisK_dim/P_sf"/>
</dbReference>
<reference evidence="19" key="1">
    <citation type="submission" date="2020-10" db="EMBL/GenBank/DDBJ databases">
        <title>Phylogeny of dyella-like bacteria.</title>
        <authorList>
            <person name="Fu J."/>
        </authorList>
    </citation>
    <scope>NUCLEOTIDE SEQUENCE</scope>
    <source>
        <strain evidence="19">DHOC52</strain>
    </source>
</reference>
<dbReference type="RefSeq" id="WP_284385188.1">
    <property type="nucleotide sequence ID" value="NZ_BSNR01000018.1"/>
</dbReference>
<evidence type="ECO:0000256" key="12">
    <source>
        <dbReference type="PROSITE-ProRule" id="PRU00110"/>
    </source>
</evidence>
<feature type="transmembrane region" description="Helical" evidence="15">
    <location>
        <begin position="29"/>
        <end position="51"/>
    </location>
</feature>
<dbReference type="PROSITE" id="PS50110">
    <property type="entry name" value="RESPONSE_REGULATORY"/>
    <property type="match status" value="1"/>
</dbReference>
<gene>
    <name evidence="19" type="ORF">ISP19_07195</name>
</gene>
<feature type="domain" description="Histidine kinase" evidence="16">
    <location>
        <begin position="559"/>
        <end position="781"/>
    </location>
</feature>
<evidence type="ECO:0000256" key="1">
    <source>
        <dbReference type="ARBA" id="ARBA00000085"/>
    </source>
</evidence>
<comment type="subcellular location">
    <subcellularLocation>
        <location evidence="2">Cell membrane</location>
        <topology evidence="2">Multi-pass membrane protein</topology>
    </subcellularLocation>
</comment>
<evidence type="ECO:0000256" key="14">
    <source>
        <dbReference type="SAM" id="Coils"/>
    </source>
</evidence>
<evidence type="ECO:0000256" key="3">
    <source>
        <dbReference type="ARBA" id="ARBA00012438"/>
    </source>
</evidence>
<keyword evidence="11 15" id="KW-0472">Membrane</keyword>
<dbReference type="PRINTS" id="PR00344">
    <property type="entry name" value="BCTRLSENSOR"/>
</dbReference>
<feature type="modified residue" description="4-aspartylphosphate" evidence="13">
    <location>
        <position position="976"/>
    </location>
</feature>
<sequence>MMTKPEPVNEKNPTGQRDISALERHQRRLLYGGGVFLSLIILLTMLASILLSIDDYRSGQLDGFRKAKLALDSAFVQRDAGYIRTLNMIEYVWKSKTDELIAKGDQDFRGFVSHDSEVMVQADRQSVPWLVLGRGVEAWPREKVDRYLGLIRELSVISGTSLTMRSDHSGRPSTTANFYDPSQALFAFGMNVDNTGSDTALKNDSRVDLFNKLAMPTVDFQNLEALKALRHGNPRLSFYGHGLPKIPTSLGKNPLTGEPSILGALVAMDGDEPIGAFIVYEPIQPFVDQIRKMSALEMTVVSDDGQMIFGTGSTAHDEAVAAAIKPFLILQPDEAGAVKYRRGGMFFIAERIEGTPWTLVRAYDGLDILRGERVPMLVAITLAILLLGTLWLLLIRQDRSVFAPVLARAKRVYQSEVLNRTMIETSPVGLCVLSMNDANPILQNDLVRNYAVDIHDPESTFYRQLLREFTRAEGSLSGRPEAREFSVTLMSEHGAGTRHLLVAAMPIVYQDRDALFCVVRDMTARIELEENLRRARRNSEKAKLAAESASRAKTSFVAMMSHEIRTPLNGILGHLELLGRSRLEPAQRERLERIRLSAGVLLTIISDVLDFSRIEAGQLDIDPLPFELRSLIEQTTLLFAPAAQRKGLRLYYGVEAGLATAYIADAHRIRQVLNNLVSNAVKFTESGRITLRVRGVPRQPDEQVRLRFEVIDSGIGMTEQQRQQVFQPFSQADASISRRFGGSGLGLTLCRQLSELMGGKIEVHSTPSVGSVFSFELPVVVDELAETQDRTLLARHRIALLSAATEWRTEVSALLAGWGAEVMTAALPSELDSNWLLQADALVIFGSWYVWSDDEERTLLASARRAIKATTDGPLLPELREGVRFISCYSSNALLGAILDADAEVDLQAQETAQDYPEQRVTEAPRSVLLVDDNPVNRELIQQQLETLGYTVDAAEDGAVALRLWHEGSYEMVLTDINMPKMNGYELTEELRAKGVEVPILAVTATALTSEKMQCKQAGINELLLKPLSLQQLGEAMSRYLPRTSQPPASLVKATWAGKYPEKICRIFIESGTRDLETILDAADRGDRDSLLARIHSLKGALLMLGERAVARHCAKLERWIDAEGVEAARPGIESLESTMRELLRDYAEST</sequence>
<evidence type="ECO:0000259" key="18">
    <source>
        <dbReference type="PROSITE" id="PS50894"/>
    </source>
</evidence>
<dbReference type="EMBL" id="JADIKE010000031">
    <property type="protein sequence ID" value="MBM7125167.1"/>
    <property type="molecule type" value="Genomic_DNA"/>
</dbReference>
<keyword evidence="5 13" id="KW-0597">Phosphoprotein</keyword>
<dbReference type="SUPFAM" id="SSF47384">
    <property type="entry name" value="Homodimeric domain of signal transducing histidine kinase"/>
    <property type="match status" value="1"/>
</dbReference>
<dbReference type="SUPFAM" id="SSF55874">
    <property type="entry name" value="ATPase domain of HSP90 chaperone/DNA topoisomerase II/histidine kinase"/>
    <property type="match status" value="1"/>
</dbReference>
<dbReference type="SUPFAM" id="SSF47226">
    <property type="entry name" value="Histidine-containing phosphotransfer domain, HPT domain"/>
    <property type="match status" value="1"/>
</dbReference>
<dbReference type="Pfam" id="PF01627">
    <property type="entry name" value="Hpt"/>
    <property type="match status" value="1"/>
</dbReference>
<feature type="coiled-coil region" evidence="14">
    <location>
        <begin position="525"/>
        <end position="552"/>
    </location>
</feature>
<evidence type="ECO:0000256" key="7">
    <source>
        <dbReference type="ARBA" id="ARBA00022741"/>
    </source>
</evidence>
<feature type="domain" description="HPt" evidence="18">
    <location>
        <begin position="1057"/>
        <end position="1151"/>
    </location>
</feature>
<dbReference type="InterPro" id="IPR001789">
    <property type="entry name" value="Sig_transdc_resp-reg_receiver"/>
</dbReference>